<protein>
    <recommendedName>
        <fullName evidence="2">TonB-dependent receptor plug domain-containing protein</fullName>
    </recommendedName>
</protein>
<name>A0A382A0P2_9ZZZZ</name>
<feature type="non-terminal residue" evidence="1">
    <location>
        <position position="76"/>
    </location>
</feature>
<accession>A0A382A0P2</accession>
<evidence type="ECO:0000313" key="1">
    <source>
        <dbReference type="EMBL" id="SVA94989.1"/>
    </source>
</evidence>
<dbReference type="Gene3D" id="2.60.40.1120">
    <property type="entry name" value="Carboxypeptidase-like, regulatory domain"/>
    <property type="match status" value="1"/>
</dbReference>
<gene>
    <name evidence="1" type="ORF">METZ01_LOCUS147843</name>
</gene>
<sequence>MHKILKILLIITGSLMFADTGSISGKVTGDSMPLAGANVYLSGTSMGATTDSLGSYLIENVPVGKYSLRADYIGYE</sequence>
<dbReference type="SUPFAM" id="SSF49464">
    <property type="entry name" value="Carboxypeptidase regulatory domain-like"/>
    <property type="match status" value="1"/>
</dbReference>
<dbReference type="AlphaFoldDB" id="A0A382A0P2"/>
<evidence type="ECO:0008006" key="2">
    <source>
        <dbReference type="Google" id="ProtNLM"/>
    </source>
</evidence>
<organism evidence="1">
    <name type="scientific">marine metagenome</name>
    <dbReference type="NCBI Taxonomy" id="408172"/>
    <lineage>
        <taxon>unclassified sequences</taxon>
        <taxon>metagenomes</taxon>
        <taxon>ecological metagenomes</taxon>
    </lineage>
</organism>
<dbReference type="Pfam" id="PF13715">
    <property type="entry name" value="CarbopepD_reg_2"/>
    <property type="match status" value="1"/>
</dbReference>
<reference evidence="1" key="1">
    <citation type="submission" date="2018-05" db="EMBL/GenBank/DDBJ databases">
        <authorList>
            <person name="Lanie J.A."/>
            <person name="Ng W.-L."/>
            <person name="Kazmierczak K.M."/>
            <person name="Andrzejewski T.M."/>
            <person name="Davidsen T.M."/>
            <person name="Wayne K.J."/>
            <person name="Tettelin H."/>
            <person name="Glass J.I."/>
            <person name="Rusch D."/>
            <person name="Podicherti R."/>
            <person name="Tsui H.-C.T."/>
            <person name="Winkler M.E."/>
        </authorList>
    </citation>
    <scope>NUCLEOTIDE SEQUENCE</scope>
</reference>
<proteinExistence type="predicted"/>
<dbReference type="EMBL" id="UINC01023404">
    <property type="protein sequence ID" value="SVA94989.1"/>
    <property type="molecule type" value="Genomic_DNA"/>
</dbReference>
<dbReference type="InterPro" id="IPR008969">
    <property type="entry name" value="CarboxyPept-like_regulatory"/>
</dbReference>